<dbReference type="Pfam" id="PF13472">
    <property type="entry name" value="Lipase_GDSL_2"/>
    <property type="match status" value="1"/>
</dbReference>
<dbReference type="AlphaFoldDB" id="A0A178IHN0"/>
<dbReference type="STRING" id="1184151.AW736_14160"/>
<evidence type="ECO:0000313" key="3">
    <source>
        <dbReference type="EMBL" id="OAM89258.1"/>
    </source>
</evidence>
<dbReference type="PANTHER" id="PTHR11852:SF0">
    <property type="entry name" value="PLATELET-ACTIVATING FACTOR ACETYLHYDROLASE IB SUBUNIT BETA HOMOLOG"/>
    <property type="match status" value="1"/>
</dbReference>
<dbReference type="GO" id="GO:0016788">
    <property type="term" value="F:hydrolase activity, acting on ester bonds"/>
    <property type="evidence" value="ECO:0007669"/>
    <property type="project" value="UniProtKB-ARBA"/>
</dbReference>
<dbReference type="OrthoDB" id="2513075at2"/>
<keyword evidence="4" id="KW-1185">Reference proteome</keyword>
<protein>
    <submittedName>
        <fullName evidence="3">GDSL family lipase</fullName>
    </submittedName>
</protein>
<evidence type="ECO:0000313" key="4">
    <source>
        <dbReference type="Proteomes" id="UP000078486"/>
    </source>
</evidence>
<dbReference type="InterPro" id="IPR036514">
    <property type="entry name" value="SGNH_hydro_sf"/>
</dbReference>
<name>A0A178IHN0_9BACT</name>
<dbReference type="SUPFAM" id="SSF52266">
    <property type="entry name" value="SGNH hydrolase"/>
    <property type="match status" value="1"/>
</dbReference>
<dbReference type="EMBL" id="LRRQ01000100">
    <property type="protein sequence ID" value="OAM89258.1"/>
    <property type="molecule type" value="Genomic_DNA"/>
</dbReference>
<accession>A0A178IHN0</accession>
<organism evidence="3 4">
    <name type="scientific">Termitidicoccus mucosus</name>
    <dbReference type="NCBI Taxonomy" id="1184151"/>
    <lineage>
        <taxon>Bacteria</taxon>
        <taxon>Pseudomonadati</taxon>
        <taxon>Verrucomicrobiota</taxon>
        <taxon>Opitutia</taxon>
        <taxon>Opitutales</taxon>
        <taxon>Opitutaceae</taxon>
        <taxon>Termitidicoccus</taxon>
    </lineage>
</organism>
<gene>
    <name evidence="3" type="ORF">AW736_14160</name>
</gene>
<reference evidence="3 4" key="1">
    <citation type="submission" date="2016-01" db="EMBL/GenBank/DDBJ databases">
        <title>High potential of lignocellulose degradation of a new Verrucomicrobia species.</title>
        <authorList>
            <person name="Wang Y."/>
            <person name="Shi Y."/>
            <person name="Qiu Z."/>
            <person name="Liu S."/>
            <person name="Yang H."/>
        </authorList>
    </citation>
    <scope>NUCLEOTIDE SEQUENCE [LARGE SCALE GENOMIC DNA]</scope>
    <source>
        <strain evidence="3 4">TSB47</strain>
    </source>
</reference>
<evidence type="ECO:0000256" key="1">
    <source>
        <dbReference type="ARBA" id="ARBA00038184"/>
    </source>
</evidence>
<evidence type="ECO:0000259" key="2">
    <source>
        <dbReference type="Pfam" id="PF13472"/>
    </source>
</evidence>
<proteinExistence type="inferred from homology"/>
<comment type="similarity">
    <text evidence="1">Belongs to the 'GDSL' lipolytic enzyme family. Platelet-activating factor acetylhydrolase IB beta/gamma subunits subfamily.</text>
</comment>
<dbReference type="PANTHER" id="PTHR11852">
    <property type="entry name" value="PLATELET-ACTIVATING FACTOR ACETYLHYDROLASE"/>
    <property type="match status" value="1"/>
</dbReference>
<sequence>MLFLGDSITDGWRKKGLETWNENYAPLHAVNFGISGDRTQHLLWRLQNGEIGALRPKAIVMMIGTNNTGFESDKKTPRNTSPEIAEGVATLVSYLRAKLPDAKILLLAVFPRGEKDSKSRAQVNELNKLIAPLHDGKSVFFLDIGPKFLTSDGTLPRDIMPDLLHPNEQGYKIWADAIREPLAKLLK</sequence>
<comment type="caution">
    <text evidence="3">The sequence shown here is derived from an EMBL/GenBank/DDBJ whole genome shotgun (WGS) entry which is preliminary data.</text>
</comment>
<dbReference type="Proteomes" id="UP000078486">
    <property type="component" value="Unassembled WGS sequence"/>
</dbReference>
<dbReference type="Gene3D" id="3.40.50.1110">
    <property type="entry name" value="SGNH hydrolase"/>
    <property type="match status" value="1"/>
</dbReference>
<feature type="domain" description="SGNH hydrolase-type esterase" evidence="2">
    <location>
        <begin position="3"/>
        <end position="173"/>
    </location>
</feature>
<dbReference type="InterPro" id="IPR013830">
    <property type="entry name" value="SGNH_hydro"/>
</dbReference>